<evidence type="ECO:0000256" key="2">
    <source>
        <dbReference type="ARBA" id="ARBA00022980"/>
    </source>
</evidence>
<sequence length="67" mass="7835">MDIVDIRSKTSDELRELLVSLRKELVDAVLNKKIDKSGNHFYCVNIKKDIARVLTVLNERKQEEKHV</sequence>
<dbReference type="Proteomes" id="UP000293377">
    <property type="component" value="Unassembled WGS sequence"/>
</dbReference>
<evidence type="ECO:0000256" key="5">
    <source>
        <dbReference type="HAMAP-Rule" id="MF_00374"/>
    </source>
</evidence>
<dbReference type="GO" id="GO:1990904">
    <property type="term" value="C:ribonucleoprotein complex"/>
    <property type="evidence" value="ECO:0007669"/>
    <property type="project" value="UniProtKB-KW"/>
</dbReference>
<comment type="similarity">
    <text evidence="1 5">Belongs to the universal ribosomal protein uL29 family.</text>
</comment>
<keyword evidence="7" id="KW-1185">Reference proteome</keyword>
<dbReference type="NCBIfam" id="TIGR00012">
    <property type="entry name" value="L29"/>
    <property type="match status" value="1"/>
</dbReference>
<keyword evidence="2 5" id="KW-0689">Ribosomal protein</keyword>
<dbReference type="InterPro" id="IPR036049">
    <property type="entry name" value="Ribosomal_uL29_sf"/>
</dbReference>
<dbReference type="Gene3D" id="1.10.287.310">
    <property type="match status" value="1"/>
</dbReference>
<dbReference type="CDD" id="cd00427">
    <property type="entry name" value="Ribosomal_L29_HIP"/>
    <property type="match status" value="1"/>
</dbReference>
<dbReference type="InterPro" id="IPR001854">
    <property type="entry name" value="Ribosomal_uL29"/>
</dbReference>
<dbReference type="Pfam" id="PF00831">
    <property type="entry name" value="Ribosomal_L29"/>
    <property type="match status" value="1"/>
</dbReference>
<accession>A0A4Q6I8N7</accession>
<dbReference type="GO" id="GO:0005840">
    <property type="term" value="C:ribosome"/>
    <property type="evidence" value="ECO:0007669"/>
    <property type="project" value="UniProtKB-KW"/>
</dbReference>
<dbReference type="EMBL" id="QOHL01000001">
    <property type="protein sequence ID" value="RZB13096.1"/>
    <property type="molecule type" value="Genomic_DNA"/>
</dbReference>
<protein>
    <recommendedName>
        <fullName evidence="4 5">Large ribosomal subunit protein uL29</fullName>
    </recommendedName>
</protein>
<dbReference type="HAMAP" id="MF_00374">
    <property type="entry name" value="Ribosomal_uL29"/>
    <property type="match status" value="1"/>
</dbReference>
<dbReference type="STRING" id="1242993.ehr_00684"/>
<dbReference type="GO" id="GO:0003735">
    <property type="term" value="F:structural constituent of ribosome"/>
    <property type="evidence" value="ECO:0007669"/>
    <property type="project" value="InterPro"/>
</dbReference>
<proteinExistence type="inferred from homology"/>
<evidence type="ECO:0000313" key="7">
    <source>
        <dbReference type="Proteomes" id="UP000293377"/>
    </source>
</evidence>
<dbReference type="SUPFAM" id="SSF46561">
    <property type="entry name" value="Ribosomal protein L29 (L29p)"/>
    <property type="match status" value="1"/>
</dbReference>
<reference evidence="6 7" key="1">
    <citation type="submission" date="2018-06" db="EMBL/GenBank/DDBJ databases">
        <title>Complete Genome Sequence of Ehrlichia minasensis Isolated From Cattle.</title>
        <authorList>
            <person name="Aguiar D.M."/>
            <person name="Araujo J.P.A.Jr."/>
            <person name="Nakazato L."/>
            <person name="Bard E."/>
            <person name="Cabezas-Cruz A."/>
        </authorList>
    </citation>
    <scope>NUCLEOTIDE SEQUENCE [LARGE SCALE GENOMIC DNA]</scope>
    <source>
        <strain evidence="6 7">B11</strain>
    </source>
</reference>
<keyword evidence="3 5" id="KW-0687">Ribonucleoprotein</keyword>
<dbReference type="OrthoDB" id="9815192at2"/>
<evidence type="ECO:0000313" key="6">
    <source>
        <dbReference type="EMBL" id="RZB13096.1"/>
    </source>
</evidence>
<name>A0A4Q6I8N7_9RICK</name>
<evidence type="ECO:0000256" key="3">
    <source>
        <dbReference type="ARBA" id="ARBA00023274"/>
    </source>
</evidence>
<evidence type="ECO:0000256" key="1">
    <source>
        <dbReference type="ARBA" id="ARBA00009254"/>
    </source>
</evidence>
<dbReference type="AlphaFoldDB" id="A0A4Q6I8N7"/>
<dbReference type="RefSeq" id="WP_045171326.1">
    <property type="nucleotide sequence ID" value="NZ_QOHL01000001.1"/>
</dbReference>
<organism evidence="6 7">
    <name type="scientific">Ehrlichia minasensis</name>
    <dbReference type="NCBI Taxonomy" id="1242993"/>
    <lineage>
        <taxon>Bacteria</taxon>
        <taxon>Pseudomonadati</taxon>
        <taxon>Pseudomonadota</taxon>
        <taxon>Alphaproteobacteria</taxon>
        <taxon>Rickettsiales</taxon>
        <taxon>Anaplasmataceae</taxon>
        <taxon>Ehrlichia</taxon>
    </lineage>
</organism>
<comment type="caution">
    <text evidence="6">The sequence shown here is derived from an EMBL/GenBank/DDBJ whole genome shotgun (WGS) entry which is preliminary data.</text>
</comment>
<dbReference type="GO" id="GO:0006412">
    <property type="term" value="P:translation"/>
    <property type="evidence" value="ECO:0007669"/>
    <property type="project" value="UniProtKB-UniRule"/>
</dbReference>
<evidence type="ECO:0000256" key="4">
    <source>
        <dbReference type="ARBA" id="ARBA00035204"/>
    </source>
</evidence>
<gene>
    <name evidence="5" type="primary">rpmC</name>
    <name evidence="6" type="ORF">DRF75_00055</name>
</gene>